<reference evidence="1 2" key="1">
    <citation type="journal article" date="2011" name="J. Bacteriol.">
        <title>Complete genome sequence of Algoriphagus sp. PR1, bacterial prey of a colony-forming choanoflagellate.</title>
        <authorList>
            <person name="Alegado R.A."/>
            <person name="Ferriera S."/>
            <person name="Nusbaum C."/>
            <person name="Young S.K."/>
            <person name="Zeng Q."/>
            <person name="Imamovic A."/>
            <person name="Fairclough S.R."/>
            <person name="King N."/>
        </authorList>
    </citation>
    <scope>NUCLEOTIDE SEQUENCE [LARGE SCALE GENOMIC DNA]</scope>
    <source>
        <strain evidence="1 2">PR1</strain>
    </source>
</reference>
<dbReference type="EMBL" id="AAXU02000001">
    <property type="protein sequence ID" value="EAZ81737.1"/>
    <property type="molecule type" value="Genomic_DNA"/>
</dbReference>
<dbReference type="EMBL" id="CM001023">
    <property type="protein sequence ID" value="EAZ81737.1"/>
    <property type="molecule type" value="Genomic_DNA"/>
</dbReference>
<name>A3HUB5_9BACT</name>
<evidence type="ECO:0000313" key="2">
    <source>
        <dbReference type="Proteomes" id="UP000003919"/>
    </source>
</evidence>
<proteinExistence type="predicted"/>
<dbReference type="InterPro" id="IPR025316">
    <property type="entry name" value="DUF4221"/>
</dbReference>
<comment type="caution">
    <text evidence="1">The sequence shown here is derived from an EMBL/GenBank/DDBJ whole genome shotgun (WGS) entry which is preliminary data.</text>
</comment>
<accession>A3HUB5</accession>
<keyword evidence="2" id="KW-1185">Reference proteome</keyword>
<dbReference type="AlphaFoldDB" id="A3HUB5"/>
<sequence length="76" mass="9162">MYWRFGKKTFEGKEKGDPRTFEIYLFAYDEDFHVLGETKLDELKTMPSTYFFKDGKLWSYVNVEDELGFAVFTFNF</sequence>
<protein>
    <submittedName>
        <fullName evidence="1">Uncharacterized protein</fullName>
    </submittedName>
</protein>
<organism evidence="1 2">
    <name type="scientific">Algoriphagus machipongonensis</name>
    <dbReference type="NCBI Taxonomy" id="388413"/>
    <lineage>
        <taxon>Bacteria</taxon>
        <taxon>Pseudomonadati</taxon>
        <taxon>Bacteroidota</taxon>
        <taxon>Cytophagia</taxon>
        <taxon>Cytophagales</taxon>
        <taxon>Cyclobacteriaceae</taxon>
        <taxon>Algoriphagus</taxon>
    </lineage>
</organism>
<dbReference type="Proteomes" id="UP000003919">
    <property type="component" value="Chromosome"/>
</dbReference>
<gene>
    <name evidence="1" type="ORF">ALPR1_00810</name>
</gene>
<dbReference type="Pfam" id="PF13970">
    <property type="entry name" value="DUF4221"/>
    <property type="match status" value="1"/>
</dbReference>
<evidence type="ECO:0000313" key="1">
    <source>
        <dbReference type="EMBL" id="EAZ81737.1"/>
    </source>
</evidence>
<dbReference type="STRING" id="388413.ALPR1_00810"/>
<dbReference type="HOGENOM" id="CLU_2646456_0_0_10"/>